<keyword evidence="4" id="KW-0808">Transferase</keyword>
<dbReference type="GO" id="GO:0004674">
    <property type="term" value="F:protein serine/threonine kinase activity"/>
    <property type="evidence" value="ECO:0007669"/>
    <property type="project" value="UniProtKB-EC"/>
</dbReference>
<dbReference type="SMART" id="SM00233">
    <property type="entry name" value="PH"/>
    <property type="match status" value="1"/>
</dbReference>
<dbReference type="PROSITE" id="PS00741">
    <property type="entry name" value="DH_1"/>
    <property type="match status" value="1"/>
</dbReference>
<keyword evidence="1" id="KW-0344">Guanine-nucleotide releasing factor</keyword>
<dbReference type="PANTHER" id="PTHR12673:SF263">
    <property type="entry name" value="PLECKSTRIN DOMAIN-CONTAINING PROTEIN"/>
    <property type="match status" value="1"/>
</dbReference>
<dbReference type="EC" id="2.7.11.1" evidence="4"/>
<dbReference type="SUPFAM" id="SSF48065">
    <property type="entry name" value="DBL homology domain (DH-domain)"/>
    <property type="match status" value="1"/>
</dbReference>
<dbReference type="Pfam" id="PF00621">
    <property type="entry name" value="RhoGEF"/>
    <property type="match status" value="1"/>
</dbReference>
<dbReference type="InterPro" id="IPR051092">
    <property type="entry name" value="FYVE_RhoGEF_PH"/>
</dbReference>
<evidence type="ECO:0000259" key="2">
    <source>
        <dbReference type="PROSITE" id="PS50003"/>
    </source>
</evidence>
<dbReference type="InterPro" id="IPR001849">
    <property type="entry name" value="PH_domain"/>
</dbReference>
<dbReference type="PANTHER" id="PTHR12673">
    <property type="entry name" value="FACIOGENITAL DYSPLASIA PROTEIN"/>
    <property type="match status" value="1"/>
</dbReference>
<evidence type="ECO:0000313" key="5">
    <source>
        <dbReference type="Proteomes" id="UP000014680"/>
    </source>
</evidence>
<dbReference type="CDD" id="cd00160">
    <property type="entry name" value="RhoGEF"/>
    <property type="match status" value="1"/>
</dbReference>
<dbReference type="Proteomes" id="UP000014680">
    <property type="component" value="Unassembled WGS sequence"/>
</dbReference>
<accession>A0A0A1U3Y3</accession>
<keyword evidence="5" id="KW-1185">Reference proteome</keyword>
<name>A0A0A1U3Y3_ENTIV</name>
<dbReference type="GO" id="GO:0035556">
    <property type="term" value="P:intracellular signal transduction"/>
    <property type="evidence" value="ECO:0007669"/>
    <property type="project" value="InterPro"/>
</dbReference>
<dbReference type="GO" id="GO:0005085">
    <property type="term" value="F:guanyl-nucleotide exchange factor activity"/>
    <property type="evidence" value="ECO:0007669"/>
    <property type="project" value="UniProtKB-KW"/>
</dbReference>
<dbReference type="Gene3D" id="2.30.29.30">
    <property type="entry name" value="Pleckstrin-homology domain (PH domain)/Phosphotyrosine-binding domain (PTB)"/>
    <property type="match status" value="1"/>
</dbReference>
<dbReference type="InterPro" id="IPR000219">
    <property type="entry name" value="DH_dom"/>
</dbReference>
<dbReference type="InterPro" id="IPR055251">
    <property type="entry name" value="SOS1_NGEF_PH"/>
</dbReference>
<dbReference type="GeneID" id="14885479"/>
<dbReference type="VEuPathDB" id="AmoebaDB:EIN_030070"/>
<dbReference type="Gene3D" id="1.20.900.10">
    <property type="entry name" value="Dbl homology (DH) domain"/>
    <property type="match status" value="1"/>
</dbReference>
<dbReference type="InterPro" id="IPR011993">
    <property type="entry name" value="PH-like_dom_sf"/>
</dbReference>
<dbReference type="SMART" id="SM00325">
    <property type="entry name" value="RhoGEF"/>
    <property type="match status" value="1"/>
</dbReference>
<dbReference type="Pfam" id="PF22697">
    <property type="entry name" value="SOS1_NGEF_PH"/>
    <property type="match status" value="1"/>
</dbReference>
<sequence>MSNIEPNDLSQLIINLFPDKKECEQVFKEVNSDDFSAKCVEDLKFIDWRGIVGNLTVKQRKVIAIKIKEITKEQKQETEVYKMTGNIIKMNLFKPPRYRYQMDYRIWSAEQTTDFMLKNGISKAAVTSLKNLDGNKLVNFDEKKLGWFEGSKIKGDVLDKIRACGLLAQKELASTIIVRAARQYEFRKMNKLYAYRTNVAQELLSTEESYVQQLKFLVEKFVEPITRDQVIPVETSRKIFSDIEMILSVNTKFLESFQKVIKVWNSESSIGGLFLKLAPFLKIYGEYCKNYPQALKELDKLGKEHKFYEEYHRIMLEKAPEEYKNSELTSFLITPIQRIPRYKLLLNDLLKHTPQNHIDYKDLSDGLNLVSQVAISVNDFSKQAEHMEQVNDLSSRISDLPNEVNFLEPGRIYQKDGVLLVCYKKKYVTCHCILFSDICVFAKYSQSLLSNTLSKKFVYKTHVVVDSLKVETEMTEVPNNKEIAGDCIFSVISGKSVFYIATKTTKEKDEWVKAFNTAIEKAIKRKKRFEEQTLETSKQKVEVAK</sequence>
<dbReference type="PROSITE" id="PS50003">
    <property type="entry name" value="PH_DOMAIN"/>
    <property type="match status" value="1"/>
</dbReference>
<dbReference type="EMBL" id="KB206969">
    <property type="protein sequence ID" value="ELP86396.1"/>
    <property type="molecule type" value="Genomic_DNA"/>
</dbReference>
<protein>
    <submittedName>
        <fullName evidence="4">Rho guanine nucleotide exchange factor, putative</fullName>
        <ecNumber evidence="4">2.7.11.1</ecNumber>
    </submittedName>
</protein>
<evidence type="ECO:0000313" key="4">
    <source>
        <dbReference type="EMBL" id="ELP86396.1"/>
    </source>
</evidence>
<dbReference type="InterPro" id="IPR001331">
    <property type="entry name" value="GDS_CDC24_CS"/>
</dbReference>
<reference evidence="4 5" key="1">
    <citation type="submission" date="2012-10" db="EMBL/GenBank/DDBJ databases">
        <authorList>
            <person name="Zafar N."/>
            <person name="Inman J."/>
            <person name="Hall N."/>
            <person name="Lorenzi H."/>
            <person name="Caler E."/>
        </authorList>
    </citation>
    <scope>NUCLEOTIDE SEQUENCE [LARGE SCALE GENOMIC DNA]</scope>
    <source>
        <strain evidence="4 5">IP1</strain>
    </source>
</reference>
<dbReference type="PROSITE" id="PS50010">
    <property type="entry name" value="DH_2"/>
    <property type="match status" value="1"/>
</dbReference>
<dbReference type="OrthoDB" id="26917at2759"/>
<dbReference type="KEGG" id="eiv:EIN_030070"/>
<organism evidence="4 5">
    <name type="scientific">Entamoeba invadens IP1</name>
    <dbReference type="NCBI Taxonomy" id="370355"/>
    <lineage>
        <taxon>Eukaryota</taxon>
        <taxon>Amoebozoa</taxon>
        <taxon>Evosea</taxon>
        <taxon>Archamoebae</taxon>
        <taxon>Mastigamoebida</taxon>
        <taxon>Entamoebidae</taxon>
        <taxon>Entamoeba</taxon>
    </lineage>
</organism>
<dbReference type="RefSeq" id="XP_004185742.1">
    <property type="nucleotide sequence ID" value="XM_004185694.1"/>
</dbReference>
<evidence type="ECO:0000256" key="1">
    <source>
        <dbReference type="ARBA" id="ARBA00022658"/>
    </source>
</evidence>
<evidence type="ECO:0000259" key="3">
    <source>
        <dbReference type="PROSITE" id="PS50010"/>
    </source>
</evidence>
<dbReference type="InterPro" id="IPR035899">
    <property type="entry name" value="DBL_dom_sf"/>
</dbReference>
<gene>
    <name evidence="4" type="ORF">EIN_030070</name>
</gene>
<proteinExistence type="predicted"/>
<feature type="domain" description="PH" evidence="2">
    <location>
        <begin position="405"/>
        <end position="520"/>
    </location>
</feature>
<dbReference type="SUPFAM" id="SSF50729">
    <property type="entry name" value="PH domain-like"/>
    <property type="match status" value="1"/>
</dbReference>
<dbReference type="GO" id="GO:0005737">
    <property type="term" value="C:cytoplasm"/>
    <property type="evidence" value="ECO:0007669"/>
    <property type="project" value="TreeGrafter"/>
</dbReference>
<dbReference type="AlphaFoldDB" id="A0A0A1U3Y3"/>
<feature type="domain" description="DH" evidence="3">
    <location>
        <begin position="195"/>
        <end position="380"/>
    </location>
</feature>